<feature type="transmembrane region" description="Helical" evidence="1">
    <location>
        <begin position="58"/>
        <end position="84"/>
    </location>
</feature>
<dbReference type="GO" id="GO:0016747">
    <property type="term" value="F:acyltransferase activity, transferring groups other than amino-acyl groups"/>
    <property type="evidence" value="ECO:0007669"/>
    <property type="project" value="InterPro"/>
</dbReference>
<keyword evidence="4" id="KW-1185">Reference proteome</keyword>
<dbReference type="EMBL" id="SJKD01000005">
    <property type="protein sequence ID" value="TCC47556.1"/>
    <property type="molecule type" value="Genomic_DNA"/>
</dbReference>
<feature type="transmembrane region" description="Helical" evidence="1">
    <location>
        <begin position="322"/>
        <end position="346"/>
    </location>
</feature>
<name>A0A4R0JR67_9ACTN</name>
<dbReference type="Proteomes" id="UP000293342">
    <property type="component" value="Unassembled WGS sequence"/>
</dbReference>
<dbReference type="PANTHER" id="PTHR36927:SF3">
    <property type="entry name" value="GLUCANS BIOSYNTHESIS PROTEIN C"/>
    <property type="match status" value="1"/>
</dbReference>
<keyword evidence="1" id="KW-0472">Membrane</keyword>
<keyword evidence="1" id="KW-0812">Transmembrane</keyword>
<feature type="transmembrane region" description="Helical" evidence="1">
    <location>
        <begin position="286"/>
        <end position="310"/>
    </location>
</feature>
<accession>A0A4R0JR67</accession>
<proteinExistence type="predicted"/>
<evidence type="ECO:0000313" key="4">
    <source>
        <dbReference type="Proteomes" id="UP000293342"/>
    </source>
</evidence>
<sequence>MSRRRHHSLRMGDEGGRLYFLDWLRVLAVFGVFVFHTLRPFDDADWHVKNAQTSEGISIAIAFLGLWGLAFFFMLSGAGAWLALRWRTAGGFLRERVLRLLVPFVVAYVLLSPPQYFIEEHHKGRSDASFFGDVQTFFSDLSGHAPLWLRDTYHLWFLIYLLQFAVLGLPVFLWLRGAQGRRMVDWIARRCERRGRILLLAAPLVPVHLLLLAAPGPEHGWGEFVFFFDFFVVGCLVMSDDRLMAAVRRDAVPALVLGLGAFLLGVATGIIDFLDGWWEDPGYSWVYLWYSTLITFAVWGWLSGVLALGMRAPAFQRPLPTPLARAAMPFFIVHQPIILAVAYYVVGWDANLWMKYAVLLPTAFVVAAVLAWVLSVLPGVSVLFGVKRQAQVSIGSTERRKTP</sequence>
<organism evidence="3 4">
    <name type="scientific">Kribbella capetownensis</name>
    <dbReference type="NCBI Taxonomy" id="1572659"/>
    <lineage>
        <taxon>Bacteria</taxon>
        <taxon>Bacillati</taxon>
        <taxon>Actinomycetota</taxon>
        <taxon>Actinomycetes</taxon>
        <taxon>Propionibacteriales</taxon>
        <taxon>Kribbellaceae</taxon>
        <taxon>Kribbella</taxon>
    </lineage>
</organism>
<feature type="domain" description="Acyltransferase 3" evidence="2">
    <location>
        <begin position="19"/>
        <end position="372"/>
    </location>
</feature>
<protein>
    <submittedName>
        <fullName evidence="3">Acyltransferase</fullName>
    </submittedName>
</protein>
<dbReference type="AlphaFoldDB" id="A0A4R0JR67"/>
<reference evidence="3 4" key="1">
    <citation type="submission" date="2019-02" db="EMBL/GenBank/DDBJ databases">
        <title>Kribbella capetownensis sp. nov. and Kribbella speibonae sp. nov., isolated from soil.</title>
        <authorList>
            <person name="Curtis S.M."/>
            <person name="Norton I."/>
            <person name="Everest G.J."/>
            <person name="Meyers P.R."/>
        </authorList>
    </citation>
    <scope>NUCLEOTIDE SEQUENCE [LARGE SCALE GENOMIC DNA]</scope>
    <source>
        <strain evidence="3 4">YM53</strain>
    </source>
</reference>
<dbReference type="InterPro" id="IPR002656">
    <property type="entry name" value="Acyl_transf_3_dom"/>
</dbReference>
<feature type="transmembrane region" description="Helical" evidence="1">
    <location>
        <begin position="220"/>
        <end position="239"/>
    </location>
</feature>
<feature type="transmembrane region" description="Helical" evidence="1">
    <location>
        <begin position="196"/>
        <end position="214"/>
    </location>
</feature>
<evidence type="ECO:0000259" key="2">
    <source>
        <dbReference type="Pfam" id="PF01757"/>
    </source>
</evidence>
<feature type="transmembrane region" description="Helical" evidence="1">
    <location>
        <begin position="20"/>
        <end position="38"/>
    </location>
</feature>
<feature type="transmembrane region" description="Helical" evidence="1">
    <location>
        <begin position="251"/>
        <end position="274"/>
    </location>
</feature>
<keyword evidence="3" id="KW-0808">Transferase</keyword>
<feature type="transmembrane region" description="Helical" evidence="1">
    <location>
        <begin position="153"/>
        <end position="175"/>
    </location>
</feature>
<dbReference type="OrthoDB" id="7375713at2"/>
<evidence type="ECO:0000313" key="3">
    <source>
        <dbReference type="EMBL" id="TCC47556.1"/>
    </source>
</evidence>
<dbReference type="InterPro" id="IPR050623">
    <property type="entry name" value="Glucan_succinyl_AcylTrfase"/>
</dbReference>
<keyword evidence="1" id="KW-1133">Transmembrane helix</keyword>
<gene>
    <name evidence="3" type="ORF">E0H75_22565</name>
</gene>
<dbReference type="Pfam" id="PF01757">
    <property type="entry name" value="Acyl_transf_3"/>
    <property type="match status" value="1"/>
</dbReference>
<feature type="transmembrane region" description="Helical" evidence="1">
    <location>
        <begin position="358"/>
        <end position="386"/>
    </location>
</feature>
<evidence type="ECO:0000256" key="1">
    <source>
        <dbReference type="SAM" id="Phobius"/>
    </source>
</evidence>
<feature type="transmembrane region" description="Helical" evidence="1">
    <location>
        <begin position="96"/>
        <end position="118"/>
    </location>
</feature>
<keyword evidence="3" id="KW-0012">Acyltransferase</keyword>
<comment type="caution">
    <text evidence="3">The sequence shown here is derived from an EMBL/GenBank/DDBJ whole genome shotgun (WGS) entry which is preliminary data.</text>
</comment>
<dbReference type="PANTHER" id="PTHR36927">
    <property type="entry name" value="BLR4337 PROTEIN"/>
    <property type="match status" value="1"/>
</dbReference>